<dbReference type="InParanoid" id="K3X8X5"/>
<feature type="compositionally biased region" description="Basic residues" evidence="6">
    <location>
        <begin position="492"/>
        <end position="517"/>
    </location>
</feature>
<feature type="compositionally biased region" description="Low complexity" evidence="6">
    <location>
        <begin position="565"/>
        <end position="574"/>
    </location>
</feature>
<dbReference type="InterPro" id="IPR019786">
    <property type="entry name" value="Zinc_finger_PHD-type_CS"/>
</dbReference>
<feature type="region of interest" description="Disordered" evidence="6">
    <location>
        <begin position="335"/>
        <end position="355"/>
    </location>
</feature>
<dbReference type="VEuPathDB" id="FungiDB:PYU1_G013645"/>
<evidence type="ECO:0000256" key="4">
    <source>
        <dbReference type="PROSITE-ProRule" id="PRU00146"/>
    </source>
</evidence>
<reference evidence="8" key="3">
    <citation type="submission" date="2015-02" db="UniProtKB">
        <authorList>
            <consortium name="EnsemblProtists"/>
        </authorList>
    </citation>
    <scope>IDENTIFICATION</scope>
    <source>
        <strain evidence="8">DAOM BR144</strain>
    </source>
</reference>
<feature type="compositionally biased region" description="Basic and acidic residues" evidence="6">
    <location>
        <begin position="555"/>
        <end position="564"/>
    </location>
</feature>
<dbReference type="EMBL" id="GL376586">
    <property type="status" value="NOT_ANNOTATED_CDS"/>
    <property type="molecule type" value="Genomic_DNA"/>
</dbReference>
<sequence length="766" mass="82919">MNSSSGAFRPPWLPLQSAVSTSSSLAHAAAVVRSAKAPPAAEKPPAAGTVPLAGISNAGDGLPELPSHAHRCAVAASPAPPATFDGDAPWPHYDDAMKVVDVYGNVSSRDAVRQQLLQFYEDTKQIAFSTGIEKGDTALTTTAMVGAGISEMTLRIDTELELLRRQCFAERNAQWNYYTPDMFTYEPVAEPQWHAQQPVGNRKLAWTRQIKQDATENGDEKDSTGVIGVMDSQNKCGLSVGEFARDRPWPPKEFTQKANTRPSRARGGKRKAPAAVMEEKSVFSRLCAECQTQTTPLWRKVPREAVTSATATTSNDQKKAVKQTTAILVDPAAVAQPMDPLVPSDGTATSQEPSEPEQVDVCLTCYLKLQRRDVFERKKAEKTKQAREKKERLAAQALAEKKRLKQQIQLLKKQQVQAQALAKSNSKQHVKRQNDAEVPVPPIKIMIKAEAFADQGEAATFTNSNGGDAARDSGDEHDSKDNVQWLADASATKRKDKKKSKKDKKKKKKKSSSKKSKTRDAEDEDAGEKGEDDDDNVSDSDSGMPAMPPPPQREGSYEHADRASRAAAAPSIASDQEEATRQRRRRHEVKQEAESAIDGSSVTSSSRTRKGRSESVVSVTTSIGDAPPAPSSSRKRKSSIVAAVAASDLAAATKDSSSARASRSKATPAVSSSTAATPLPVVVVAPPRKRVRAKKETARERELRALGQYCPVCNLTYEEDDESSFVCCDSCEMWVHGACDTALTSESIAALAESSEKYICPLCAGR</sequence>
<protein>
    <recommendedName>
        <fullName evidence="7">PHD-type domain-containing protein</fullName>
    </recommendedName>
</protein>
<feature type="coiled-coil region" evidence="5">
    <location>
        <begin position="372"/>
        <end position="421"/>
    </location>
</feature>
<evidence type="ECO:0000259" key="7">
    <source>
        <dbReference type="PROSITE" id="PS50016"/>
    </source>
</evidence>
<evidence type="ECO:0000256" key="6">
    <source>
        <dbReference type="SAM" id="MobiDB-lite"/>
    </source>
</evidence>
<reference evidence="9" key="2">
    <citation type="submission" date="2010-04" db="EMBL/GenBank/DDBJ databases">
        <authorList>
            <person name="Buell R."/>
            <person name="Hamilton J."/>
            <person name="Hostetler J."/>
        </authorList>
    </citation>
    <scope>NUCLEOTIDE SEQUENCE [LARGE SCALE GENOMIC DNA]</scope>
    <source>
        <strain evidence="9">DAOM:BR144</strain>
    </source>
</reference>
<dbReference type="InterPro" id="IPR013088">
    <property type="entry name" value="Znf_NHR/GATA"/>
</dbReference>
<dbReference type="GO" id="GO:0008270">
    <property type="term" value="F:zinc ion binding"/>
    <property type="evidence" value="ECO:0007669"/>
    <property type="project" value="UniProtKB-KW"/>
</dbReference>
<dbReference type="AlphaFoldDB" id="K3X8X5"/>
<keyword evidence="1" id="KW-0479">Metal-binding</keyword>
<keyword evidence="2 4" id="KW-0863">Zinc-finger</keyword>
<dbReference type="PROSITE" id="PS01359">
    <property type="entry name" value="ZF_PHD_1"/>
    <property type="match status" value="1"/>
</dbReference>
<dbReference type="SMART" id="SM00249">
    <property type="entry name" value="PHD"/>
    <property type="match status" value="1"/>
</dbReference>
<feature type="region of interest" description="Disordered" evidence="6">
    <location>
        <begin position="459"/>
        <end position="675"/>
    </location>
</feature>
<dbReference type="CDD" id="cd15489">
    <property type="entry name" value="PHD_SF"/>
    <property type="match status" value="1"/>
</dbReference>
<dbReference type="HOGENOM" id="CLU_019497_0_0_1"/>
<evidence type="ECO:0000256" key="3">
    <source>
        <dbReference type="ARBA" id="ARBA00022833"/>
    </source>
</evidence>
<dbReference type="eggNOG" id="KOG1080">
    <property type="taxonomic scope" value="Eukaryota"/>
</dbReference>
<evidence type="ECO:0000256" key="5">
    <source>
        <dbReference type="SAM" id="Coils"/>
    </source>
</evidence>
<dbReference type="OMA" id="WVHGACD"/>
<name>K3X8X5_GLOUD</name>
<dbReference type="SUPFAM" id="SSF57903">
    <property type="entry name" value="FYVE/PHD zinc finger"/>
    <property type="match status" value="1"/>
</dbReference>
<evidence type="ECO:0000313" key="9">
    <source>
        <dbReference type="Proteomes" id="UP000019132"/>
    </source>
</evidence>
<dbReference type="InterPro" id="IPR019787">
    <property type="entry name" value="Znf_PHD-finger"/>
</dbReference>
<reference evidence="9" key="1">
    <citation type="journal article" date="2010" name="Genome Biol.">
        <title>Genome sequence of the necrotrophic plant pathogen Pythium ultimum reveals original pathogenicity mechanisms and effector repertoire.</title>
        <authorList>
            <person name="Levesque C.A."/>
            <person name="Brouwer H."/>
            <person name="Cano L."/>
            <person name="Hamilton J.P."/>
            <person name="Holt C."/>
            <person name="Huitema E."/>
            <person name="Raffaele S."/>
            <person name="Robideau G.P."/>
            <person name="Thines M."/>
            <person name="Win J."/>
            <person name="Zerillo M.M."/>
            <person name="Beakes G.W."/>
            <person name="Boore J.L."/>
            <person name="Busam D."/>
            <person name="Dumas B."/>
            <person name="Ferriera S."/>
            <person name="Fuerstenberg S.I."/>
            <person name="Gachon C.M."/>
            <person name="Gaulin E."/>
            <person name="Govers F."/>
            <person name="Grenville-Briggs L."/>
            <person name="Horner N."/>
            <person name="Hostetler J."/>
            <person name="Jiang R.H."/>
            <person name="Johnson J."/>
            <person name="Krajaejun T."/>
            <person name="Lin H."/>
            <person name="Meijer H.J."/>
            <person name="Moore B."/>
            <person name="Morris P."/>
            <person name="Phuntmart V."/>
            <person name="Puiu D."/>
            <person name="Shetty J."/>
            <person name="Stajich J.E."/>
            <person name="Tripathy S."/>
            <person name="Wawra S."/>
            <person name="van West P."/>
            <person name="Whitty B.R."/>
            <person name="Coutinho P.M."/>
            <person name="Henrissat B."/>
            <person name="Martin F."/>
            <person name="Thomas P.D."/>
            <person name="Tyler B.M."/>
            <person name="De Vries R.P."/>
            <person name="Kamoun S."/>
            <person name="Yandell M."/>
            <person name="Tisserat N."/>
            <person name="Buell C.R."/>
        </authorList>
    </citation>
    <scope>NUCLEOTIDE SEQUENCE</scope>
    <source>
        <strain evidence="9">DAOM:BR144</strain>
    </source>
</reference>
<feature type="compositionally biased region" description="Basic residues" evidence="6">
    <location>
        <begin position="263"/>
        <end position="272"/>
    </location>
</feature>
<evidence type="ECO:0000313" key="8">
    <source>
        <dbReference type="EnsemblProtists" id="PYU1_T013674"/>
    </source>
</evidence>
<keyword evidence="9" id="KW-1185">Reference proteome</keyword>
<dbReference type="PROSITE" id="PS50016">
    <property type="entry name" value="ZF_PHD_2"/>
    <property type="match status" value="1"/>
</dbReference>
<dbReference type="InterPro" id="IPR013083">
    <property type="entry name" value="Znf_RING/FYVE/PHD"/>
</dbReference>
<dbReference type="STRING" id="431595.K3X8X5"/>
<evidence type="ECO:0000256" key="2">
    <source>
        <dbReference type="ARBA" id="ARBA00022771"/>
    </source>
</evidence>
<dbReference type="Gene3D" id="3.30.40.10">
    <property type="entry name" value="Zinc/RING finger domain, C3HC4 (zinc finger)"/>
    <property type="match status" value="1"/>
</dbReference>
<dbReference type="InterPro" id="IPR001965">
    <property type="entry name" value="Znf_PHD"/>
</dbReference>
<dbReference type="Gene3D" id="3.30.50.10">
    <property type="entry name" value="Erythroid Transcription Factor GATA-1, subunit A"/>
    <property type="match status" value="1"/>
</dbReference>
<organism evidence="8 9">
    <name type="scientific">Globisporangium ultimum (strain ATCC 200006 / CBS 805.95 / DAOM BR144)</name>
    <name type="common">Pythium ultimum</name>
    <dbReference type="NCBI Taxonomy" id="431595"/>
    <lineage>
        <taxon>Eukaryota</taxon>
        <taxon>Sar</taxon>
        <taxon>Stramenopiles</taxon>
        <taxon>Oomycota</taxon>
        <taxon>Peronosporomycetes</taxon>
        <taxon>Pythiales</taxon>
        <taxon>Pythiaceae</taxon>
        <taxon>Globisporangium</taxon>
    </lineage>
</organism>
<accession>K3X8X5</accession>
<feature type="compositionally biased region" description="Acidic residues" evidence="6">
    <location>
        <begin position="521"/>
        <end position="538"/>
    </location>
</feature>
<keyword evidence="5" id="KW-0175">Coiled coil</keyword>
<proteinExistence type="predicted"/>
<feature type="compositionally biased region" description="Low complexity" evidence="6">
    <location>
        <begin position="639"/>
        <end position="675"/>
    </location>
</feature>
<evidence type="ECO:0000256" key="1">
    <source>
        <dbReference type="ARBA" id="ARBA00022723"/>
    </source>
</evidence>
<feature type="domain" description="PHD-type" evidence="7">
    <location>
        <begin position="707"/>
        <end position="766"/>
    </location>
</feature>
<keyword evidence="3" id="KW-0862">Zinc</keyword>
<feature type="compositionally biased region" description="Basic and acidic residues" evidence="6">
    <location>
        <begin position="469"/>
        <end position="481"/>
    </location>
</feature>
<dbReference type="InterPro" id="IPR011011">
    <property type="entry name" value="Znf_FYVE_PHD"/>
</dbReference>
<dbReference type="Proteomes" id="UP000019132">
    <property type="component" value="Unassembled WGS sequence"/>
</dbReference>
<dbReference type="GO" id="GO:0006355">
    <property type="term" value="P:regulation of DNA-templated transcription"/>
    <property type="evidence" value="ECO:0007669"/>
    <property type="project" value="InterPro"/>
</dbReference>
<dbReference type="EnsemblProtists" id="PYU1_T013674">
    <property type="protein sequence ID" value="PYU1_T013674"/>
    <property type="gene ID" value="PYU1_G013645"/>
</dbReference>
<dbReference type="Pfam" id="PF00628">
    <property type="entry name" value="PHD"/>
    <property type="match status" value="1"/>
</dbReference>
<feature type="region of interest" description="Disordered" evidence="6">
    <location>
        <begin position="240"/>
        <end position="276"/>
    </location>
</feature>